<reference evidence="1 2" key="1">
    <citation type="submission" date="2014-04" db="EMBL/GenBank/DDBJ databases">
        <title>Evolutionary Origins and Diversification of the Mycorrhizal Mutualists.</title>
        <authorList>
            <consortium name="DOE Joint Genome Institute"/>
            <consortium name="Mycorrhizal Genomics Consortium"/>
            <person name="Kohler A."/>
            <person name="Kuo A."/>
            <person name="Nagy L.G."/>
            <person name="Floudas D."/>
            <person name="Copeland A."/>
            <person name="Barry K.W."/>
            <person name="Cichocki N."/>
            <person name="Veneault-Fourrey C."/>
            <person name="LaButti K."/>
            <person name="Lindquist E.A."/>
            <person name="Lipzen A."/>
            <person name="Lundell T."/>
            <person name="Morin E."/>
            <person name="Murat C."/>
            <person name="Riley R."/>
            <person name="Ohm R."/>
            <person name="Sun H."/>
            <person name="Tunlid A."/>
            <person name="Henrissat B."/>
            <person name="Grigoriev I.V."/>
            <person name="Hibbett D.S."/>
            <person name="Martin F."/>
        </authorList>
    </citation>
    <scope>NUCLEOTIDE SEQUENCE [LARGE SCALE GENOMIC DNA]</scope>
    <source>
        <strain evidence="1 2">Koide BX008</strain>
    </source>
</reference>
<dbReference type="EMBL" id="KN818239">
    <property type="protein sequence ID" value="KIL65894.1"/>
    <property type="molecule type" value="Genomic_DNA"/>
</dbReference>
<feature type="non-terminal residue" evidence="1">
    <location>
        <position position="1"/>
    </location>
</feature>
<keyword evidence="2" id="KW-1185">Reference proteome</keyword>
<dbReference type="AlphaFoldDB" id="A0A0C2TG78"/>
<dbReference type="HOGENOM" id="CLU_2910171_0_0_1"/>
<accession>A0A0C2TG78</accession>
<organism evidence="1 2">
    <name type="scientific">Amanita muscaria (strain Koide BX008)</name>
    <dbReference type="NCBI Taxonomy" id="946122"/>
    <lineage>
        <taxon>Eukaryota</taxon>
        <taxon>Fungi</taxon>
        <taxon>Dikarya</taxon>
        <taxon>Basidiomycota</taxon>
        <taxon>Agaricomycotina</taxon>
        <taxon>Agaricomycetes</taxon>
        <taxon>Agaricomycetidae</taxon>
        <taxon>Agaricales</taxon>
        <taxon>Pluteineae</taxon>
        <taxon>Amanitaceae</taxon>
        <taxon>Amanita</taxon>
    </lineage>
</organism>
<sequence>VDTRFISHSIHTSIRMTRLQPRIDNGNYRLWPGIIDLNYVDLKIQLQRSIILEPCTTGANQV</sequence>
<evidence type="ECO:0000313" key="1">
    <source>
        <dbReference type="EMBL" id="KIL65894.1"/>
    </source>
</evidence>
<dbReference type="InParanoid" id="A0A0C2TG78"/>
<proteinExistence type="predicted"/>
<dbReference type="Proteomes" id="UP000054549">
    <property type="component" value="Unassembled WGS sequence"/>
</dbReference>
<protein>
    <submittedName>
        <fullName evidence="1">Uncharacterized protein</fullName>
    </submittedName>
</protein>
<name>A0A0C2TG78_AMAMK</name>
<evidence type="ECO:0000313" key="2">
    <source>
        <dbReference type="Proteomes" id="UP000054549"/>
    </source>
</evidence>
<gene>
    <name evidence="1" type="ORF">M378DRAFT_161532</name>
</gene>